<evidence type="ECO:0000259" key="8">
    <source>
        <dbReference type="Pfam" id="PF24961"/>
    </source>
</evidence>
<evidence type="ECO:0000313" key="10">
    <source>
        <dbReference type="EMBL" id="QHT68281.1"/>
    </source>
</evidence>
<dbReference type="PANTHER" id="PTHR33507:SF3">
    <property type="entry name" value="INNER MEMBRANE PROTEIN YBBJ"/>
    <property type="match status" value="1"/>
</dbReference>
<dbReference type="SUPFAM" id="SSF52096">
    <property type="entry name" value="ClpP/crotonase"/>
    <property type="match status" value="1"/>
</dbReference>
<dbReference type="SUPFAM" id="SSF141322">
    <property type="entry name" value="NfeD domain-like"/>
    <property type="match status" value="1"/>
</dbReference>
<evidence type="ECO:0000259" key="9">
    <source>
        <dbReference type="Pfam" id="PF25145"/>
    </source>
</evidence>
<feature type="transmembrane region" description="Helical" evidence="5">
    <location>
        <begin position="227"/>
        <end position="250"/>
    </location>
</feature>
<evidence type="ECO:0000313" key="11">
    <source>
        <dbReference type="Proteomes" id="UP000480178"/>
    </source>
</evidence>
<dbReference type="InterPro" id="IPR052165">
    <property type="entry name" value="Membrane_assoc_protease"/>
</dbReference>
<evidence type="ECO:0000256" key="6">
    <source>
        <dbReference type="SAM" id="SignalP"/>
    </source>
</evidence>
<dbReference type="AlphaFoldDB" id="A0A6C0GJM8"/>
<comment type="subcellular location">
    <subcellularLocation>
        <location evidence="1">Membrane</location>
        <topology evidence="1">Multi-pass membrane protein</topology>
    </subcellularLocation>
</comment>
<reference evidence="10 11" key="1">
    <citation type="submission" date="2020-01" db="EMBL/GenBank/DDBJ databases">
        <authorList>
            <person name="Kim M.K."/>
        </authorList>
    </citation>
    <scope>NUCLEOTIDE SEQUENCE [LARGE SCALE GENOMIC DNA]</scope>
    <source>
        <strain evidence="10 11">172606-1</strain>
    </source>
</reference>
<dbReference type="KEGG" id="rhoz:GXP67_17350"/>
<dbReference type="InterPro" id="IPR056739">
    <property type="entry name" value="NfeD_membrane"/>
</dbReference>
<gene>
    <name evidence="10" type="ORF">GXP67_17350</name>
</gene>
<dbReference type="RefSeq" id="WP_162444295.1">
    <property type="nucleotide sequence ID" value="NZ_CP048222.1"/>
</dbReference>
<evidence type="ECO:0000256" key="5">
    <source>
        <dbReference type="SAM" id="Phobius"/>
    </source>
</evidence>
<dbReference type="InterPro" id="IPR002810">
    <property type="entry name" value="NfeD-like_C"/>
</dbReference>
<proteinExistence type="predicted"/>
<protein>
    <submittedName>
        <fullName evidence="10">Nodulation protein NfeD</fullName>
    </submittedName>
</protein>
<name>A0A6C0GJM8_9BACT</name>
<feature type="transmembrane region" description="Helical" evidence="5">
    <location>
        <begin position="308"/>
        <end position="326"/>
    </location>
</feature>
<dbReference type="InterPro" id="IPR056738">
    <property type="entry name" value="NfeD1b_N"/>
</dbReference>
<keyword evidence="6" id="KW-0732">Signal</keyword>
<feature type="chain" id="PRO_5025587649" evidence="6">
    <location>
        <begin position="24"/>
        <end position="452"/>
    </location>
</feature>
<dbReference type="CDD" id="cd07021">
    <property type="entry name" value="Clp_protease_NfeD_like"/>
    <property type="match status" value="1"/>
</dbReference>
<feature type="signal peptide" evidence="6">
    <location>
        <begin position="1"/>
        <end position="23"/>
    </location>
</feature>
<dbReference type="Gene3D" id="3.90.226.10">
    <property type="entry name" value="2-enoyl-CoA Hydratase, Chain A, domain 1"/>
    <property type="match status" value="1"/>
</dbReference>
<feature type="transmembrane region" description="Helical" evidence="5">
    <location>
        <begin position="283"/>
        <end position="303"/>
    </location>
</feature>
<feature type="domain" description="NfeD1b N-terminal" evidence="9">
    <location>
        <begin position="32"/>
        <end position="214"/>
    </location>
</feature>
<feature type="transmembrane region" description="Helical" evidence="5">
    <location>
        <begin position="346"/>
        <end position="367"/>
    </location>
</feature>
<dbReference type="PANTHER" id="PTHR33507">
    <property type="entry name" value="INNER MEMBRANE PROTEIN YBBJ"/>
    <property type="match status" value="1"/>
</dbReference>
<dbReference type="Pfam" id="PF24961">
    <property type="entry name" value="NfeD_membrane"/>
    <property type="match status" value="1"/>
</dbReference>
<feature type="transmembrane region" description="Helical" evidence="5">
    <location>
        <begin position="257"/>
        <end position="277"/>
    </location>
</feature>
<dbReference type="Gene3D" id="2.40.50.140">
    <property type="entry name" value="Nucleic acid-binding proteins"/>
    <property type="match status" value="1"/>
</dbReference>
<organism evidence="10 11">
    <name type="scientific">Rhodocytophaga rosea</name>
    <dbReference type="NCBI Taxonomy" id="2704465"/>
    <lineage>
        <taxon>Bacteria</taxon>
        <taxon>Pseudomonadati</taxon>
        <taxon>Bacteroidota</taxon>
        <taxon>Cytophagia</taxon>
        <taxon>Cytophagales</taxon>
        <taxon>Rhodocytophagaceae</taxon>
        <taxon>Rhodocytophaga</taxon>
    </lineage>
</organism>
<evidence type="ECO:0000256" key="4">
    <source>
        <dbReference type="ARBA" id="ARBA00023136"/>
    </source>
</evidence>
<dbReference type="Pfam" id="PF01957">
    <property type="entry name" value="NfeD"/>
    <property type="match status" value="1"/>
</dbReference>
<dbReference type="GO" id="GO:0005886">
    <property type="term" value="C:plasma membrane"/>
    <property type="evidence" value="ECO:0007669"/>
    <property type="project" value="TreeGrafter"/>
</dbReference>
<keyword evidence="11" id="KW-1185">Reference proteome</keyword>
<sequence>MRLYKQLGFIVCWVSSLFVPAWAQQKAATQPTVFVMEIRSEIDPRTSRYVTLALAEAEKNKADYVVIDMDTYGGTLNDADAIRSKLLTFSKPVFVFINPNAASAGALISIACDSIYMSSGASIGAATVVTGQGEAAPDKYQSYMRSLMRSTAEANGRNPRIAEAMVDQTIELDSIKEDGKVITLTTSEAIKYDFCDGQVGSVEEILKKNNISGYKLVKYELSAIEKFIALFLNPYISGLLILAIMGGIYFELQSPGIGFPLVIAIIAAVLYFVPYYLNGLAANWEIIAFIIGLGLLAVEIFVLPGFGIAGISGLVLIFGSLVLIMLDNDWFDFSRIGADSVSNSLVAVGLGMTGALVTIIVGGARFVKSKRFQKITLQHTLEKEDGYTSNFNRQPMIGKLGTAYTVLRPSGKVLIEDVIYDAFTRGDYVEKGTPIVVVDQTGTSIKVKKVGE</sequence>
<evidence type="ECO:0000256" key="1">
    <source>
        <dbReference type="ARBA" id="ARBA00004141"/>
    </source>
</evidence>
<evidence type="ECO:0000256" key="3">
    <source>
        <dbReference type="ARBA" id="ARBA00022989"/>
    </source>
</evidence>
<keyword evidence="4 5" id="KW-0472">Membrane</keyword>
<keyword evidence="2 5" id="KW-0812">Transmembrane</keyword>
<feature type="domain" description="NfeD-like C-terminal" evidence="7">
    <location>
        <begin position="395"/>
        <end position="449"/>
    </location>
</feature>
<evidence type="ECO:0000256" key="2">
    <source>
        <dbReference type="ARBA" id="ARBA00022692"/>
    </source>
</evidence>
<accession>A0A6C0GJM8</accession>
<feature type="domain" description="NfeD integral membrane" evidence="8">
    <location>
        <begin position="236"/>
        <end position="360"/>
    </location>
</feature>
<dbReference type="EMBL" id="CP048222">
    <property type="protein sequence ID" value="QHT68281.1"/>
    <property type="molecule type" value="Genomic_DNA"/>
</dbReference>
<dbReference type="Pfam" id="PF25145">
    <property type="entry name" value="NfeD1b_N"/>
    <property type="match status" value="1"/>
</dbReference>
<dbReference type="InterPro" id="IPR029045">
    <property type="entry name" value="ClpP/crotonase-like_dom_sf"/>
</dbReference>
<evidence type="ECO:0000259" key="7">
    <source>
        <dbReference type="Pfam" id="PF01957"/>
    </source>
</evidence>
<dbReference type="Proteomes" id="UP000480178">
    <property type="component" value="Chromosome"/>
</dbReference>
<keyword evidence="3 5" id="KW-1133">Transmembrane helix</keyword>
<dbReference type="InterPro" id="IPR012340">
    <property type="entry name" value="NA-bd_OB-fold"/>
</dbReference>